<evidence type="ECO:0000313" key="3">
    <source>
        <dbReference type="Proteomes" id="UP001301958"/>
    </source>
</evidence>
<name>A0AAN6YQ62_9PEZI</name>
<feature type="transmembrane region" description="Helical" evidence="1">
    <location>
        <begin position="99"/>
        <end position="120"/>
    </location>
</feature>
<reference evidence="2" key="1">
    <citation type="journal article" date="2023" name="Mol. Phylogenet. Evol.">
        <title>Genome-scale phylogeny and comparative genomics of the fungal order Sordariales.</title>
        <authorList>
            <person name="Hensen N."/>
            <person name="Bonometti L."/>
            <person name="Westerberg I."/>
            <person name="Brannstrom I.O."/>
            <person name="Guillou S."/>
            <person name="Cros-Aarteil S."/>
            <person name="Calhoun S."/>
            <person name="Haridas S."/>
            <person name="Kuo A."/>
            <person name="Mondo S."/>
            <person name="Pangilinan J."/>
            <person name="Riley R."/>
            <person name="LaButti K."/>
            <person name="Andreopoulos B."/>
            <person name="Lipzen A."/>
            <person name="Chen C."/>
            <person name="Yan M."/>
            <person name="Daum C."/>
            <person name="Ng V."/>
            <person name="Clum A."/>
            <person name="Steindorff A."/>
            <person name="Ohm R.A."/>
            <person name="Martin F."/>
            <person name="Silar P."/>
            <person name="Natvig D.O."/>
            <person name="Lalanne C."/>
            <person name="Gautier V."/>
            <person name="Ament-Velasquez S.L."/>
            <person name="Kruys A."/>
            <person name="Hutchinson M.I."/>
            <person name="Powell A.J."/>
            <person name="Barry K."/>
            <person name="Miller A.N."/>
            <person name="Grigoriev I.V."/>
            <person name="Debuchy R."/>
            <person name="Gladieux P."/>
            <person name="Hiltunen Thoren M."/>
            <person name="Johannesson H."/>
        </authorList>
    </citation>
    <scope>NUCLEOTIDE SEQUENCE</scope>
    <source>
        <strain evidence="2">CBS 990.96</strain>
    </source>
</reference>
<gene>
    <name evidence="2" type="ORF">QBC38DRAFT_102609</name>
</gene>
<feature type="transmembrane region" description="Helical" evidence="1">
    <location>
        <begin position="41"/>
        <end position="62"/>
    </location>
</feature>
<proteinExistence type="predicted"/>
<sequence>MKWDEKDEMDGQDGIYYRGRKGIGGMVFEINLVVDCVLSKFLFVVSLVLFPFSCCVCVVGVWQPEPVRRGNGGRGERILFLIQDCQKIESTLKIVKGRCFFIFNLSYFSVFPFYLFSSFFL</sequence>
<comment type="caution">
    <text evidence="2">The sequence shown here is derived from an EMBL/GenBank/DDBJ whole genome shotgun (WGS) entry which is preliminary data.</text>
</comment>
<dbReference type="AlphaFoldDB" id="A0AAN6YQ62"/>
<dbReference type="EMBL" id="MU865493">
    <property type="protein sequence ID" value="KAK4222076.1"/>
    <property type="molecule type" value="Genomic_DNA"/>
</dbReference>
<dbReference type="Proteomes" id="UP001301958">
    <property type="component" value="Unassembled WGS sequence"/>
</dbReference>
<accession>A0AAN6YQ62</accession>
<keyword evidence="1" id="KW-1133">Transmembrane helix</keyword>
<evidence type="ECO:0008006" key="4">
    <source>
        <dbReference type="Google" id="ProtNLM"/>
    </source>
</evidence>
<evidence type="ECO:0000313" key="2">
    <source>
        <dbReference type="EMBL" id="KAK4222076.1"/>
    </source>
</evidence>
<organism evidence="2 3">
    <name type="scientific">Podospora fimiseda</name>
    <dbReference type="NCBI Taxonomy" id="252190"/>
    <lineage>
        <taxon>Eukaryota</taxon>
        <taxon>Fungi</taxon>
        <taxon>Dikarya</taxon>
        <taxon>Ascomycota</taxon>
        <taxon>Pezizomycotina</taxon>
        <taxon>Sordariomycetes</taxon>
        <taxon>Sordariomycetidae</taxon>
        <taxon>Sordariales</taxon>
        <taxon>Podosporaceae</taxon>
        <taxon>Podospora</taxon>
    </lineage>
</organism>
<keyword evidence="3" id="KW-1185">Reference proteome</keyword>
<keyword evidence="1" id="KW-0812">Transmembrane</keyword>
<protein>
    <recommendedName>
        <fullName evidence="4">Transmembrane protein</fullName>
    </recommendedName>
</protein>
<evidence type="ECO:0000256" key="1">
    <source>
        <dbReference type="SAM" id="Phobius"/>
    </source>
</evidence>
<reference evidence="2" key="2">
    <citation type="submission" date="2023-05" db="EMBL/GenBank/DDBJ databases">
        <authorList>
            <consortium name="Lawrence Berkeley National Laboratory"/>
            <person name="Steindorff A."/>
            <person name="Hensen N."/>
            <person name="Bonometti L."/>
            <person name="Westerberg I."/>
            <person name="Brannstrom I.O."/>
            <person name="Guillou S."/>
            <person name="Cros-Aarteil S."/>
            <person name="Calhoun S."/>
            <person name="Haridas S."/>
            <person name="Kuo A."/>
            <person name="Mondo S."/>
            <person name="Pangilinan J."/>
            <person name="Riley R."/>
            <person name="Labutti K."/>
            <person name="Andreopoulos B."/>
            <person name="Lipzen A."/>
            <person name="Chen C."/>
            <person name="Yanf M."/>
            <person name="Daum C."/>
            <person name="Ng V."/>
            <person name="Clum A."/>
            <person name="Ohm R."/>
            <person name="Martin F."/>
            <person name="Silar P."/>
            <person name="Natvig D."/>
            <person name="Lalanne C."/>
            <person name="Gautier V."/>
            <person name="Ament-Velasquez S.L."/>
            <person name="Kruys A."/>
            <person name="Hutchinson M.I."/>
            <person name="Powell A.J."/>
            <person name="Barry K."/>
            <person name="Miller A.N."/>
            <person name="Grigoriev I.V."/>
            <person name="Debuchy R."/>
            <person name="Gladieux P."/>
            <person name="Thoren M.H."/>
            <person name="Johannesson H."/>
        </authorList>
    </citation>
    <scope>NUCLEOTIDE SEQUENCE</scope>
    <source>
        <strain evidence="2">CBS 990.96</strain>
    </source>
</reference>
<keyword evidence="1" id="KW-0472">Membrane</keyword>